<keyword evidence="3 5" id="KW-0949">S-adenosyl-L-methionine</keyword>
<evidence type="ECO:0000256" key="4">
    <source>
        <dbReference type="ARBA" id="ARBA00048391"/>
    </source>
</evidence>
<evidence type="ECO:0000256" key="5">
    <source>
        <dbReference type="HAMAP-Rule" id="MF_02126"/>
    </source>
</evidence>
<dbReference type="PANTHER" id="PTHR18895:SF74">
    <property type="entry name" value="MTRF1L RELEASE FACTOR GLUTAMINE METHYLTRANSFERASE"/>
    <property type="match status" value="1"/>
</dbReference>
<feature type="binding site" evidence="5">
    <location>
        <begin position="183"/>
        <end position="186"/>
    </location>
    <ligand>
        <name>substrate</name>
    </ligand>
</feature>
<dbReference type="Gene3D" id="3.40.50.150">
    <property type="entry name" value="Vaccinia Virus protein VP39"/>
    <property type="match status" value="1"/>
</dbReference>
<dbReference type="InterPro" id="IPR004556">
    <property type="entry name" value="HemK-like"/>
</dbReference>
<evidence type="ECO:0000256" key="3">
    <source>
        <dbReference type="ARBA" id="ARBA00022691"/>
    </source>
</evidence>
<evidence type="ECO:0000256" key="2">
    <source>
        <dbReference type="ARBA" id="ARBA00022679"/>
    </source>
</evidence>
<dbReference type="EMBL" id="MWUU01000012">
    <property type="protein sequence ID" value="PCF54471.1"/>
    <property type="molecule type" value="Genomic_DNA"/>
</dbReference>
<feature type="domain" description="Methyltransferase small" evidence="6">
    <location>
        <begin position="104"/>
        <end position="191"/>
    </location>
</feature>
<keyword evidence="2 5" id="KW-0808">Transferase</keyword>
<dbReference type="PROSITE" id="PS00092">
    <property type="entry name" value="N6_MTASE"/>
    <property type="match status" value="1"/>
</dbReference>
<dbReference type="GO" id="GO:0003676">
    <property type="term" value="F:nucleic acid binding"/>
    <property type="evidence" value="ECO:0007669"/>
    <property type="project" value="InterPro"/>
</dbReference>
<proteinExistence type="inferred from homology"/>
<dbReference type="AlphaFoldDB" id="A0A2A4GVH8"/>
<comment type="caution">
    <text evidence="8">The sequence shown here is derived from an EMBL/GenBank/DDBJ whole genome shotgun (WGS) entry which is preliminary data.</text>
</comment>
<dbReference type="NCBIfam" id="TIGR03534">
    <property type="entry name" value="RF_mod_PrmC"/>
    <property type="match status" value="1"/>
</dbReference>
<dbReference type="GO" id="GO:0102559">
    <property type="term" value="F:peptide chain release factor N(5)-glutamine methyltransferase activity"/>
    <property type="evidence" value="ECO:0007669"/>
    <property type="project" value="UniProtKB-EC"/>
</dbReference>
<evidence type="ECO:0000256" key="1">
    <source>
        <dbReference type="ARBA" id="ARBA00022603"/>
    </source>
</evidence>
<evidence type="ECO:0000259" key="7">
    <source>
        <dbReference type="Pfam" id="PF17827"/>
    </source>
</evidence>
<dbReference type="EC" id="2.1.1.297" evidence="5"/>
<dbReference type="Gene3D" id="1.10.8.10">
    <property type="entry name" value="DNA helicase RuvA subunit, C-terminal domain"/>
    <property type="match status" value="1"/>
</dbReference>
<evidence type="ECO:0000313" key="8">
    <source>
        <dbReference type="EMBL" id="PCF54471.1"/>
    </source>
</evidence>
<dbReference type="CDD" id="cd02440">
    <property type="entry name" value="AdoMet_MTases"/>
    <property type="match status" value="1"/>
</dbReference>
<comment type="function">
    <text evidence="5">Methylates the class 1 translation termination release factors RF1/PrfA and RF2/PrfB on the glutamine residue of the universally conserved GGQ motif.</text>
</comment>
<dbReference type="InterPro" id="IPR050320">
    <property type="entry name" value="N5-glutamine_MTase"/>
</dbReference>
<dbReference type="RefSeq" id="WP_096593673.1">
    <property type="nucleotide sequence ID" value="NZ_MWRM01000012.1"/>
</dbReference>
<sequence length="280" mass="31532">MNYKEWRQQAEQQMVANGYEANAIQWFMMDTLQWSRTSLILNEMTPMPESTLKQLNDGLSQLLTGMPVQYVVGQAEFYGRQLKVTSDVLIPRPETEEVVHYFLTQLAAAKVVADIGVGSGAIAVTLKAERPELRVIATDISSQALAVARQNAQRLQQDITFLKGNALQPLIDQGVRLDGLISNPPYIGEHERTLMDDSVIQYEPHVALFAGQEGYQVYAAILRDLPHVMQDGAPVVFEIGFQQGVQLTRMMQQLYPHITPEVINDINGHARIFHFKWTLP</sequence>
<comment type="caution">
    <text evidence="5">Lacks conserved residue(s) required for the propagation of feature annotation.</text>
</comment>
<accession>A0A2A4GVH8</accession>
<keyword evidence="1 5" id="KW-0489">Methyltransferase</keyword>
<dbReference type="InterPro" id="IPR029063">
    <property type="entry name" value="SAM-dependent_MTases_sf"/>
</dbReference>
<dbReference type="GO" id="GO:0032259">
    <property type="term" value="P:methylation"/>
    <property type="evidence" value="ECO:0007669"/>
    <property type="project" value="UniProtKB-KW"/>
</dbReference>
<dbReference type="Proteomes" id="UP000218335">
    <property type="component" value="Unassembled WGS sequence"/>
</dbReference>
<name>A0A2A4GVH8_9STAP</name>
<dbReference type="InterPro" id="IPR007848">
    <property type="entry name" value="Small_mtfrase_dom"/>
</dbReference>
<dbReference type="HAMAP" id="MF_02126">
    <property type="entry name" value="RF_methyltr_PrmC"/>
    <property type="match status" value="1"/>
</dbReference>
<dbReference type="SUPFAM" id="SSF53335">
    <property type="entry name" value="S-adenosyl-L-methionine-dependent methyltransferases"/>
    <property type="match status" value="1"/>
</dbReference>
<comment type="similarity">
    <text evidence="5">Belongs to the protein N5-glutamine methyltransferase family. PrmC subfamily.</text>
</comment>
<dbReference type="NCBIfam" id="TIGR00536">
    <property type="entry name" value="hemK_fam"/>
    <property type="match status" value="1"/>
</dbReference>
<comment type="catalytic activity">
    <reaction evidence="4 5">
        <text>L-glutaminyl-[peptide chain release factor] + S-adenosyl-L-methionine = N(5)-methyl-L-glutaminyl-[peptide chain release factor] + S-adenosyl-L-homocysteine + H(+)</text>
        <dbReference type="Rhea" id="RHEA:42896"/>
        <dbReference type="Rhea" id="RHEA-COMP:10271"/>
        <dbReference type="Rhea" id="RHEA-COMP:10272"/>
        <dbReference type="ChEBI" id="CHEBI:15378"/>
        <dbReference type="ChEBI" id="CHEBI:30011"/>
        <dbReference type="ChEBI" id="CHEBI:57856"/>
        <dbReference type="ChEBI" id="CHEBI:59789"/>
        <dbReference type="ChEBI" id="CHEBI:61891"/>
        <dbReference type="EC" id="2.1.1.297"/>
    </reaction>
</comment>
<protein>
    <recommendedName>
        <fullName evidence="5">Release factor glutamine methyltransferase</fullName>
        <shortName evidence="5">RF MTase</shortName>
        <ecNumber evidence="5">2.1.1.297</ecNumber>
    </recommendedName>
    <alternativeName>
        <fullName evidence="5">N5-glutamine methyltransferase PrmC</fullName>
    </alternativeName>
    <alternativeName>
        <fullName evidence="5">Protein-(glutamine-N5) MTase PrmC</fullName>
    </alternativeName>
    <alternativeName>
        <fullName evidence="5">Protein-glutamine N-methyltransferase PrmC</fullName>
    </alternativeName>
</protein>
<dbReference type="Pfam" id="PF17827">
    <property type="entry name" value="PrmC_N"/>
    <property type="match status" value="1"/>
</dbReference>
<reference evidence="8 9" key="1">
    <citation type="journal article" date="2017" name="PLoS ONE">
        <title>Development of a real-time PCR for detection of Staphylococcus pseudintermedius using a novel automated comparison of whole-genome sequences.</title>
        <authorList>
            <person name="Verstappen K.M."/>
            <person name="Huijbregts L."/>
            <person name="Spaninks M."/>
            <person name="Wagenaar J.A."/>
            <person name="Fluit A.C."/>
            <person name="Duim B."/>
        </authorList>
    </citation>
    <scope>NUCLEOTIDE SEQUENCE [LARGE SCALE GENOMIC DNA]</scope>
    <source>
        <strain evidence="8 9">215070706401-1</strain>
    </source>
</reference>
<dbReference type="PANTHER" id="PTHR18895">
    <property type="entry name" value="HEMK METHYLTRANSFERASE"/>
    <property type="match status" value="1"/>
</dbReference>
<evidence type="ECO:0000259" key="6">
    <source>
        <dbReference type="Pfam" id="PF05175"/>
    </source>
</evidence>
<dbReference type="InterPro" id="IPR040758">
    <property type="entry name" value="PrmC_N"/>
</dbReference>
<evidence type="ECO:0000313" key="9">
    <source>
        <dbReference type="Proteomes" id="UP000218335"/>
    </source>
</evidence>
<organism evidence="8 9">
    <name type="scientific">Staphylococcus delphini</name>
    <dbReference type="NCBI Taxonomy" id="53344"/>
    <lineage>
        <taxon>Bacteria</taxon>
        <taxon>Bacillati</taxon>
        <taxon>Bacillota</taxon>
        <taxon>Bacilli</taxon>
        <taxon>Bacillales</taxon>
        <taxon>Staphylococcaceae</taxon>
        <taxon>Staphylococcus</taxon>
        <taxon>Staphylococcus intermedius group</taxon>
    </lineage>
</organism>
<dbReference type="Pfam" id="PF05175">
    <property type="entry name" value="MTS"/>
    <property type="match status" value="1"/>
</dbReference>
<feature type="domain" description="Release factor glutamine methyltransferase N-terminal" evidence="7">
    <location>
        <begin position="5"/>
        <end position="73"/>
    </location>
</feature>
<feature type="binding site" evidence="5">
    <location>
        <position position="139"/>
    </location>
    <ligand>
        <name>S-adenosyl-L-methionine</name>
        <dbReference type="ChEBI" id="CHEBI:59789"/>
    </ligand>
</feature>
<dbReference type="InterPro" id="IPR002052">
    <property type="entry name" value="DNA_methylase_N6_adenine_CS"/>
</dbReference>
<gene>
    <name evidence="5" type="primary">prmC</name>
    <name evidence="8" type="ORF">B5C08_09535</name>
</gene>
<dbReference type="InterPro" id="IPR019874">
    <property type="entry name" value="RF_methyltr_PrmC"/>
</dbReference>
<feature type="binding site" evidence="5">
    <location>
        <begin position="116"/>
        <end position="120"/>
    </location>
    <ligand>
        <name>S-adenosyl-L-methionine</name>
        <dbReference type="ChEBI" id="CHEBI:59789"/>
    </ligand>
</feature>
<feature type="binding site" evidence="5">
    <location>
        <position position="183"/>
    </location>
    <ligand>
        <name>S-adenosyl-L-methionine</name>
        <dbReference type="ChEBI" id="CHEBI:59789"/>
    </ligand>
</feature>